<comment type="similarity">
    <text evidence="1">Belongs to the prokaryotic/mitochondrial release factor family.</text>
</comment>
<evidence type="ECO:0000256" key="1">
    <source>
        <dbReference type="ARBA" id="ARBA00010835"/>
    </source>
</evidence>
<dbReference type="Pfam" id="PF00472">
    <property type="entry name" value="RF-1"/>
    <property type="match status" value="1"/>
</dbReference>
<dbReference type="FunFam" id="3.30.160.20:FF:000004">
    <property type="entry name" value="Peptide chain release factor 1"/>
    <property type="match status" value="1"/>
</dbReference>
<evidence type="ECO:0000259" key="5">
    <source>
        <dbReference type="PROSITE" id="PS00745"/>
    </source>
</evidence>
<dbReference type="Gene3D" id="3.30.70.1660">
    <property type="match status" value="1"/>
</dbReference>
<dbReference type="PANTHER" id="PTHR43804:SF7">
    <property type="entry name" value="LD18447P"/>
    <property type="match status" value="1"/>
</dbReference>
<protein>
    <submittedName>
        <fullName evidence="6">Peptide chain release factor 1</fullName>
    </submittedName>
</protein>
<dbReference type="InterPro" id="IPR005139">
    <property type="entry name" value="PCRF"/>
</dbReference>
<accession>A0A2H3E5U4</accession>
<name>A0A2H3E5U4_ARMGA</name>
<dbReference type="GO" id="GO:0032543">
    <property type="term" value="P:mitochondrial translation"/>
    <property type="evidence" value="ECO:0007669"/>
    <property type="project" value="UniProtKB-ARBA"/>
</dbReference>
<evidence type="ECO:0000256" key="2">
    <source>
        <dbReference type="ARBA" id="ARBA00022481"/>
    </source>
</evidence>
<dbReference type="OrthoDB" id="2019491at2759"/>
<dbReference type="PROSITE" id="PS00745">
    <property type="entry name" value="RF_PROK_I"/>
    <property type="match status" value="1"/>
</dbReference>
<dbReference type="InParanoid" id="A0A2H3E5U4"/>
<dbReference type="EMBL" id="KZ293645">
    <property type="protein sequence ID" value="PBL02782.1"/>
    <property type="molecule type" value="Genomic_DNA"/>
</dbReference>
<evidence type="ECO:0000313" key="7">
    <source>
        <dbReference type="Proteomes" id="UP000217790"/>
    </source>
</evidence>
<sequence length="397" mass="45081">MGRPSKRYKSQITTSSRGPTTLEAPARFQEEIQVNQQTPRLHQLRHEEILAVLLYISEGTSRPEDIARLKKIKESDRLQEAWDELTISRRLLDDTKSLLADPDPTMRSMAEEEYHSLEEKVEEIVNTTLPALLKPSSSTAHYSALVELKSGVGGVESSLFLADMLRMYQRYATAQRWKWTMMAVNELEQGGTRDAIMEVKGPGAYDRLRWESGVHRVQRVPSTDASGRVHTSTVAVIVLPLAEEKDTQDEPLYKMEDIKIEVMRARGAGGQHVNKTESAVRLTHIPSGITVSMQDERSQHQNKRRAFQVLQARLMDQKIIRDIAQRRATKNSLVSGVDRSDKIRTYNYAQERVTDHRIGLSLINLSAVLESNGLGEFIEALNKNYEQATLEQMLEDD</sequence>
<keyword evidence="3" id="KW-0648">Protein biosynthesis</keyword>
<feature type="domain" description="Prokaryotic-type class I peptide chain release factors" evidence="5">
    <location>
        <begin position="264"/>
        <end position="280"/>
    </location>
</feature>
<proteinExistence type="inferred from homology"/>
<evidence type="ECO:0000256" key="3">
    <source>
        <dbReference type="ARBA" id="ARBA00022917"/>
    </source>
</evidence>
<dbReference type="OMA" id="DHRVGFK"/>
<dbReference type="FunCoup" id="A0A2H3E5U4">
    <property type="interactions" value="616"/>
</dbReference>
<feature type="compositionally biased region" description="Polar residues" evidence="4">
    <location>
        <begin position="10"/>
        <end position="19"/>
    </location>
</feature>
<keyword evidence="7" id="KW-1185">Reference proteome</keyword>
<dbReference type="InterPro" id="IPR000352">
    <property type="entry name" value="Pep_chain_release_fac_I"/>
</dbReference>
<gene>
    <name evidence="6" type="ORF">ARMGADRAFT_1042426</name>
</gene>
<feature type="region of interest" description="Disordered" evidence="4">
    <location>
        <begin position="1"/>
        <end position="20"/>
    </location>
</feature>
<reference evidence="7" key="1">
    <citation type="journal article" date="2017" name="Nat. Ecol. Evol.">
        <title>Genome expansion and lineage-specific genetic innovations in the forest pathogenic fungi Armillaria.</title>
        <authorList>
            <person name="Sipos G."/>
            <person name="Prasanna A.N."/>
            <person name="Walter M.C."/>
            <person name="O'Connor E."/>
            <person name="Balint B."/>
            <person name="Krizsan K."/>
            <person name="Kiss B."/>
            <person name="Hess J."/>
            <person name="Varga T."/>
            <person name="Slot J."/>
            <person name="Riley R."/>
            <person name="Boka B."/>
            <person name="Rigling D."/>
            <person name="Barry K."/>
            <person name="Lee J."/>
            <person name="Mihaltcheva S."/>
            <person name="LaButti K."/>
            <person name="Lipzen A."/>
            <person name="Waldron R."/>
            <person name="Moloney N.M."/>
            <person name="Sperisen C."/>
            <person name="Kredics L."/>
            <person name="Vagvoelgyi C."/>
            <person name="Patrignani A."/>
            <person name="Fitzpatrick D."/>
            <person name="Nagy I."/>
            <person name="Doyle S."/>
            <person name="Anderson J.B."/>
            <person name="Grigoriev I.V."/>
            <person name="Gueldener U."/>
            <person name="Muensterkoetter M."/>
            <person name="Nagy L.G."/>
        </authorList>
    </citation>
    <scope>NUCLEOTIDE SEQUENCE [LARGE SCALE GENOMIC DNA]</scope>
    <source>
        <strain evidence="7">Ar21-2</strain>
    </source>
</reference>
<dbReference type="SUPFAM" id="SSF75620">
    <property type="entry name" value="Release factor"/>
    <property type="match status" value="1"/>
</dbReference>
<dbReference type="AlphaFoldDB" id="A0A2H3E5U4"/>
<dbReference type="Gene3D" id="6.10.140.1950">
    <property type="match status" value="1"/>
</dbReference>
<evidence type="ECO:0000256" key="4">
    <source>
        <dbReference type="SAM" id="MobiDB-lite"/>
    </source>
</evidence>
<dbReference type="Pfam" id="PF03462">
    <property type="entry name" value="PCRF"/>
    <property type="match status" value="1"/>
</dbReference>
<dbReference type="InterPro" id="IPR045853">
    <property type="entry name" value="Pep_chain_release_fac_I_sf"/>
</dbReference>
<dbReference type="Proteomes" id="UP000217790">
    <property type="component" value="Unassembled WGS sequence"/>
</dbReference>
<dbReference type="PANTHER" id="PTHR43804">
    <property type="entry name" value="LD18447P"/>
    <property type="match status" value="1"/>
</dbReference>
<organism evidence="6 7">
    <name type="scientific">Armillaria gallica</name>
    <name type="common">Bulbous honey fungus</name>
    <name type="synonym">Armillaria bulbosa</name>
    <dbReference type="NCBI Taxonomy" id="47427"/>
    <lineage>
        <taxon>Eukaryota</taxon>
        <taxon>Fungi</taxon>
        <taxon>Dikarya</taxon>
        <taxon>Basidiomycota</taxon>
        <taxon>Agaricomycotina</taxon>
        <taxon>Agaricomycetes</taxon>
        <taxon>Agaricomycetidae</taxon>
        <taxon>Agaricales</taxon>
        <taxon>Marasmiineae</taxon>
        <taxon>Physalacriaceae</taxon>
        <taxon>Armillaria</taxon>
    </lineage>
</organism>
<dbReference type="SMART" id="SM00937">
    <property type="entry name" value="PCRF"/>
    <property type="match status" value="1"/>
</dbReference>
<dbReference type="GO" id="GO:0003747">
    <property type="term" value="F:translation release factor activity"/>
    <property type="evidence" value="ECO:0007669"/>
    <property type="project" value="InterPro"/>
</dbReference>
<dbReference type="STRING" id="47427.A0A2H3E5U4"/>
<dbReference type="Gene3D" id="3.30.160.20">
    <property type="match status" value="1"/>
</dbReference>
<evidence type="ECO:0000313" key="6">
    <source>
        <dbReference type="EMBL" id="PBL02782.1"/>
    </source>
</evidence>
<dbReference type="InterPro" id="IPR050057">
    <property type="entry name" value="Prokaryotic/Mito_RF"/>
</dbReference>
<dbReference type="GO" id="GO:0005739">
    <property type="term" value="C:mitochondrion"/>
    <property type="evidence" value="ECO:0007669"/>
    <property type="project" value="GOC"/>
</dbReference>
<keyword evidence="2" id="KW-0488">Methylation</keyword>